<evidence type="ECO:0000313" key="4">
    <source>
        <dbReference type="Proteomes" id="UP000199225"/>
    </source>
</evidence>
<dbReference type="STRING" id="86666.SAMN04490247_1641"/>
<organism evidence="3 4">
    <name type="scientific">Salimicrobium halophilum</name>
    <dbReference type="NCBI Taxonomy" id="86666"/>
    <lineage>
        <taxon>Bacteria</taxon>
        <taxon>Bacillati</taxon>
        <taxon>Bacillota</taxon>
        <taxon>Bacilli</taxon>
        <taxon>Bacillales</taxon>
        <taxon>Bacillaceae</taxon>
        <taxon>Salimicrobium</taxon>
    </lineage>
</organism>
<keyword evidence="3" id="KW-0489">Methyltransferase</keyword>
<dbReference type="PANTHER" id="PTHR43861">
    <property type="entry name" value="TRANS-ACONITATE 2-METHYLTRANSFERASE-RELATED"/>
    <property type="match status" value="1"/>
</dbReference>
<dbReference type="GO" id="GO:0008168">
    <property type="term" value="F:methyltransferase activity"/>
    <property type="evidence" value="ECO:0007669"/>
    <property type="project" value="UniProtKB-KW"/>
</dbReference>
<dbReference type="SUPFAM" id="SSF53335">
    <property type="entry name" value="S-adenosyl-L-methionine-dependent methyltransferases"/>
    <property type="match status" value="1"/>
</dbReference>
<evidence type="ECO:0000256" key="1">
    <source>
        <dbReference type="ARBA" id="ARBA00022679"/>
    </source>
</evidence>
<dbReference type="PANTHER" id="PTHR43861:SF3">
    <property type="entry name" value="PUTATIVE (AFU_ORTHOLOGUE AFUA_2G14390)-RELATED"/>
    <property type="match status" value="1"/>
</dbReference>
<dbReference type="InterPro" id="IPR041698">
    <property type="entry name" value="Methyltransf_25"/>
</dbReference>
<dbReference type="AlphaFoldDB" id="A0A1G8T172"/>
<dbReference type="CDD" id="cd02440">
    <property type="entry name" value="AdoMet_MTases"/>
    <property type="match status" value="1"/>
</dbReference>
<dbReference type="Pfam" id="PF13649">
    <property type="entry name" value="Methyltransf_25"/>
    <property type="match status" value="1"/>
</dbReference>
<feature type="domain" description="Methyltransferase" evidence="2">
    <location>
        <begin position="39"/>
        <end position="128"/>
    </location>
</feature>
<dbReference type="InterPro" id="IPR029063">
    <property type="entry name" value="SAM-dependent_MTases_sf"/>
</dbReference>
<sequence length="200" mass="22755">MTEWDQRFNENEYIYGKDVNEFIKNNYDYIKEGGHIACFAEGEGRNAVFLAKEGHPITAYDQSQVGIDKMQRLAEENGVFVEGHCVDLTKEPVQTETFDGAVMVFGHVNKEDQQFLMENIRDSVKPGGTILIEVYSEDQIAYKTGGPPVTDAMYRPQDILHWFDNDKILHFYYGEADRVEGTRHTGLGHVIQIIAVKESA</sequence>
<dbReference type="EMBL" id="FNEV01000004">
    <property type="protein sequence ID" value="SDJ35186.1"/>
    <property type="molecule type" value="Genomic_DNA"/>
</dbReference>
<evidence type="ECO:0000313" key="3">
    <source>
        <dbReference type="EMBL" id="SDJ35186.1"/>
    </source>
</evidence>
<dbReference type="Gene3D" id="3.40.50.150">
    <property type="entry name" value="Vaccinia Virus protein VP39"/>
    <property type="match status" value="1"/>
</dbReference>
<proteinExistence type="predicted"/>
<dbReference type="Proteomes" id="UP000199225">
    <property type="component" value="Unassembled WGS sequence"/>
</dbReference>
<accession>A0A1G8T172</accession>
<gene>
    <name evidence="3" type="ORF">SAMN04490247_1641</name>
</gene>
<name>A0A1G8T172_9BACI</name>
<dbReference type="RefSeq" id="WP_093193388.1">
    <property type="nucleotide sequence ID" value="NZ_FNEV01000004.1"/>
</dbReference>
<dbReference type="OrthoDB" id="9804312at2"/>
<keyword evidence="1 3" id="KW-0808">Transferase</keyword>
<dbReference type="GO" id="GO:0032259">
    <property type="term" value="P:methylation"/>
    <property type="evidence" value="ECO:0007669"/>
    <property type="project" value="UniProtKB-KW"/>
</dbReference>
<keyword evidence="4" id="KW-1185">Reference proteome</keyword>
<evidence type="ECO:0000259" key="2">
    <source>
        <dbReference type="Pfam" id="PF13649"/>
    </source>
</evidence>
<reference evidence="4" key="1">
    <citation type="submission" date="2016-10" db="EMBL/GenBank/DDBJ databases">
        <authorList>
            <person name="Varghese N."/>
            <person name="Submissions S."/>
        </authorList>
    </citation>
    <scope>NUCLEOTIDE SEQUENCE [LARGE SCALE GENOMIC DNA]</scope>
    <source>
        <strain evidence="4">DSM 4771</strain>
    </source>
</reference>
<protein>
    <submittedName>
        <fullName evidence="3">Methyltransferase domain-containing protein</fullName>
    </submittedName>
</protein>